<organism evidence="2 3">
    <name type="scientific">Pseudocercospora fuligena</name>
    <dbReference type="NCBI Taxonomy" id="685502"/>
    <lineage>
        <taxon>Eukaryota</taxon>
        <taxon>Fungi</taxon>
        <taxon>Dikarya</taxon>
        <taxon>Ascomycota</taxon>
        <taxon>Pezizomycotina</taxon>
        <taxon>Dothideomycetes</taxon>
        <taxon>Dothideomycetidae</taxon>
        <taxon>Mycosphaerellales</taxon>
        <taxon>Mycosphaerellaceae</taxon>
        <taxon>Pseudocercospora</taxon>
    </lineage>
</organism>
<proteinExistence type="predicted"/>
<dbReference type="OrthoDB" id="3647705at2759"/>
<feature type="region of interest" description="Disordered" evidence="1">
    <location>
        <begin position="1"/>
        <end position="28"/>
    </location>
</feature>
<comment type="caution">
    <text evidence="2">The sequence shown here is derived from an EMBL/GenBank/DDBJ whole genome shotgun (WGS) entry which is preliminary data.</text>
</comment>
<dbReference type="EMBL" id="JABCIY010000047">
    <property type="protein sequence ID" value="KAF7194906.1"/>
    <property type="molecule type" value="Genomic_DNA"/>
</dbReference>
<keyword evidence="3" id="KW-1185">Reference proteome</keyword>
<evidence type="ECO:0000256" key="1">
    <source>
        <dbReference type="SAM" id="MobiDB-lite"/>
    </source>
</evidence>
<evidence type="ECO:0008006" key="4">
    <source>
        <dbReference type="Google" id="ProtNLM"/>
    </source>
</evidence>
<gene>
    <name evidence="2" type="ORF">HII31_03743</name>
</gene>
<dbReference type="AlphaFoldDB" id="A0A8H6RPT0"/>
<evidence type="ECO:0000313" key="3">
    <source>
        <dbReference type="Proteomes" id="UP000660729"/>
    </source>
</evidence>
<name>A0A8H6RPT0_9PEZI</name>
<reference evidence="2" key="1">
    <citation type="submission" date="2020-04" db="EMBL/GenBank/DDBJ databases">
        <title>Draft genome resource of the tomato pathogen Pseudocercospora fuligena.</title>
        <authorList>
            <person name="Zaccaron A."/>
        </authorList>
    </citation>
    <scope>NUCLEOTIDE SEQUENCE</scope>
    <source>
        <strain evidence="2">PF001</strain>
    </source>
</reference>
<evidence type="ECO:0000313" key="2">
    <source>
        <dbReference type="EMBL" id="KAF7194906.1"/>
    </source>
</evidence>
<dbReference type="Proteomes" id="UP000660729">
    <property type="component" value="Unassembled WGS sequence"/>
</dbReference>
<sequence>MSAQAKELVEDDPPPASATASPSAQPTRQRTTFFDLPAELRNQIYDEVAEHDAPRQVLKAYFPLRGPLRALAEVCQQTRREYLPRLHQDLDLWLFDSYVKADSTMEWLKVFGRSRVPLTRRFCIWCDPFSCVIALHGKNSEKQVTVRYDWDEHPIKDSEAGDAAAEEFVQSHLQQCVSAER</sequence>
<protein>
    <recommendedName>
        <fullName evidence="4">F-box domain-containing protein</fullName>
    </recommendedName>
</protein>
<accession>A0A8H6RPT0</accession>